<feature type="non-terminal residue" evidence="2">
    <location>
        <position position="1"/>
    </location>
</feature>
<feature type="non-terminal residue" evidence="2">
    <location>
        <position position="119"/>
    </location>
</feature>
<feature type="region of interest" description="Disordered" evidence="1">
    <location>
        <begin position="1"/>
        <end position="119"/>
    </location>
</feature>
<organism evidence="2">
    <name type="scientific">uncultured Rubrobacteraceae bacterium</name>
    <dbReference type="NCBI Taxonomy" id="349277"/>
    <lineage>
        <taxon>Bacteria</taxon>
        <taxon>Bacillati</taxon>
        <taxon>Actinomycetota</taxon>
        <taxon>Rubrobacteria</taxon>
        <taxon>Rubrobacterales</taxon>
        <taxon>Rubrobacteraceae</taxon>
        <taxon>environmental samples</taxon>
    </lineage>
</organism>
<dbReference type="AlphaFoldDB" id="A0A6J4RB65"/>
<gene>
    <name evidence="2" type="ORF">AVDCRST_MAG25-1891</name>
</gene>
<proteinExistence type="predicted"/>
<accession>A0A6J4RB65</accession>
<evidence type="ECO:0000256" key="1">
    <source>
        <dbReference type="SAM" id="MobiDB-lite"/>
    </source>
</evidence>
<dbReference type="EMBL" id="CADCVI010000115">
    <property type="protein sequence ID" value="CAA9469228.1"/>
    <property type="molecule type" value="Genomic_DNA"/>
</dbReference>
<reference evidence="2" key="1">
    <citation type="submission" date="2020-02" db="EMBL/GenBank/DDBJ databases">
        <authorList>
            <person name="Meier V. D."/>
        </authorList>
    </citation>
    <scope>NUCLEOTIDE SEQUENCE</scope>
    <source>
        <strain evidence="2">AVDCRST_MAG25</strain>
    </source>
</reference>
<sequence>EDPARCPRLRQDGGQSPHRQWPRRASSRLPDRARRTLRPGGPGSGHQRRPSPPDRQHQRLRAPSEGVGRRGPHALWGDPDPLQREERGLQSAHLGRGEDTVGHHAGRMGGPCGVAPKSL</sequence>
<protein>
    <submittedName>
        <fullName evidence="2">Uncharacterized protein</fullName>
    </submittedName>
</protein>
<name>A0A6J4RB65_9ACTN</name>
<evidence type="ECO:0000313" key="2">
    <source>
        <dbReference type="EMBL" id="CAA9469228.1"/>
    </source>
</evidence>